<keyword evidence="3" id="KW-1185">Reference proteome</keyword>
<dbReference type="PANTHER" id="PTHR34846:SF11">
    <property type="entry name" value="4-CARBOXYMUCONOLACTONE DECARBOXYLASE FAMILY PROTEIN (AFU_ORTHOLOGUE AFUA_6G11590)"/>
    <property type="match status" value="1"/>
</dbReference>
<name>W6RII9_9HYPH</name>
<evidence type="ECO:0000313" key="3">
    <source>
        <dbReference type="Proteomes" id="UP000019443"/>
    </source>
</evidence>
<comment type="caution">
    <text evidence="2">The sequence shown here is derived from an EMBL/GenBank/DDBJ whole genome shotgun (WGS) entry which is preliminary data.</text>
</comment>
<geneLocation type="plasmid" evidence="2">
    <name>pLPU83b</name>
</geneLocation>
<dbReference type="Proteomes" id="UP000019443">
    <property type="component" value="Unassembled WGS sequence"/>
</dbReference>
<accession>W6RII9</accession>
<feature type="domain" description="Carboxymuconolactone decarboxylase-like" evidence="1">
    <location>
        <begin position="44"/>
        <end position="106"/>
    </location>
</feature>
<reference evidence="2" key="1">
    <citation type="submission" date="2013-11" db="EMBL/GenBank/DDBJ databases">
        <title>Draft genome sequence of the broad-host-range Rhizobium sp. LPU83 strain, a member of the low-genetic diversity Oregon-like Rhizobium sp. group.</title>
        <authorList>
            <person name="Wibberg D."/>
            <person name="Puehler A."/>
            <person name="Schlueter A."/>
        </authorList>
    </citation>
    <scope>NUCLEOTIDE SEQUENCE [LARGE SCALE GENOMIC DNA]</scope>
    <source>
        <strain evidence="2">LPU83</strain>
        <plasmid evidence="2">pLPU83b</plasmid>
    </source>
</reference>
<evidence type="ECO:0000313" key="2">
    <source>
        <dbReference type="EMBL" id="CDM60170.1"/>
    </source>
</evidence>
<gene>
    <name evidence="2" type="ORF">LPU83_pLPU83b_0175</name>
</gene>
<keyword evidence="2" id="KW-0614">Plasmid</keyword>
<proteinExistence type="predicted"/>
<organism evidence="2 3">
    <name type="scientific">Rhizobium favelukesii</name>
    <dbReference type="NCBI Taxonomy" id="348824"/>
    <lineage>
        <taxon>Bacteria</taxon>
        <taxon>Pseudomonadati</taxon>
        <taxon>Pseudomonadota</taxon>
        <taxon>Alphaproteobacteria</taxon>
        <taxon>Hyphomicrobiales</taxon>
        <taxon>Rhizobiaceae</taxon>
        <taxon>Rhizobium/Agrobacterium group</taxon>
        <taxon>Rhizobium</taxon>
    </lineage>
</organism>
<dbReference type="InterPro" id="IPR029032">
    <property type="entry name" value="AhpD-like"/>
</dbReference>
<sequence length="195" mass="21270">MNASRPTISPCPPLTDEEWPTEISDMKAGFAGTLNVYRTMAHHPALLKAWAPLRQHIVKDSALGAIRSELVILRTAHRMGSDYEWAHHFSRARSLGISDARIQAMRGSPDGEDGLIARAVDALFDGFRLPASLERALSAAIGTQAVIDLMATVGFYSILGYILLTYKTPIDEAVAAVMTERPLTETLDYGRGSMS</sequence>
<evidence type="ECO:0000259" key="1">
    <source>
        <dbReference type="Pfam" id="PF02627"/>
    </source>
</evidence>
<dbReference type="EMBL" id="CBYB010000011">
    <property type="protein sequence ID" value="CDM60170.1"/>
    <property type="molecule type" value="Genomic_DNA"/>
</dbReference>
<dbReference type="AlphaFoldDB" id="W6RII9"/>
<dbReference type="GO" id="GO:0051920">
    <property type="term" value="F:peroxiredoxin activity"/>
    <property type="evidence" value="ECO:0007669"/>
    <property type="project" value="InterPro"/>
</dbReference>
<dbReference type="SUPFAM" id="SSF69118">
    <property type="entry name" value="AhpD-like"/>
    <property type="match status" value="1"/>
</dbReference>
<dbReference type="InterPro" id="IPR003779">
    <property type="entry name" value="CMD-like"/>
</dbReference>
<protein>
    <submittedName>
        <fullName evidence="2">Carboxymuconolactone decarboxylase</fullName>
    </submittedName>
</protein>
<dbReference type="Gene3D" id="1.20.1290.10">
    <property type="entry name" value="AhpD-like"/>
    <property type="match status" value="1"/>
</dbReference>
<dbReference type="PANTHER" id="PTHR34846">
    <property type="entry name" value="4-CARBOXYMUCONOLACTONE DECARBOXYLASE FAMILY PROTEIN (AFU_ORTHOLOGUE AFUA_6G11590)"/>
    <property type="match status" value="1"/>
</dbReference>
<dbReference type="Pfam" id="PF02627">
    <property type="entry name" value="CMD"/>
    <property type="match status" value="1"/>
</dbReference>